<name>A0A1B1UJR9_9BRAD</name>
<evidence type="ECO:0000313" key="1">
    <source>
        <dbReference type="EMBL" id="ANW03006.1"/>
    </source>
</evidence>
<keyword evidence="2" id="KW-1185">Reference proteome</keyword>
<reference evidence="1 2" key="1">
    <citation type="submission" date="2016-07" db="EMBL/GenBank/DDBJ databases">
        <title>Complete genome sequence of Bradyrhizobium icense LMTR 13T, a potential inoculant strain isolated from lima bean (Phaseolus lunatus) in Peru.</title>
        <authorList>
            <person name="Ormeno-Orrillo E."/>
            <person name="Duran D."/>
            <person name="Rogel M.A."/>
            <person name="Rey L."/>
            <person name="Imperial J."/>
            <person name="Ruiz-Argueso T."/>
            <person name="Martinez-Romero E."/>
        </authorList>
    </citation>
    <scope>NUCLEOTIDE SEQUENCE [LARGE SCALE GENOMIC DNA]</scope>
    <source>
        <strain evidence="1 2">LMTR 13</strain>
    </source>
</reference>
<gene>
    <name evidence="1" type="ORF">LMTR13_25480</name>
</gene>
<organism evidence="1 2">
    <name type="scientific">Bradyrhizobium icense</name>
    <dbReference type="NCBI Taxonomy" id="1274631"/>
    <lineage>
        <taxon>Bacteria</taxon>
        <taxon>Pseudomonadati</taxon>
        <taxon>Pseudomonadota</taxon>
        <taxon>Alphaproteobacteria</taxon>
        <taxon>Hyphomicrobiales</taxon>
        <taxon>Nitrobacteraceae</taxon>
        <taxon>Bradyrhizobium</taxon>
    </lineage>
</organism>
<sequence>MAMMAFQIAGLPNGVSFTSLGGWEGRSESSRASPPLASARRGHAGVLFMASDLTADHSGKVLAISGQEIAEFKMLMTEGFRPKGIYTAQDVAAQAASVFFPADLERVVPKT</sequence>
<accession>A0A1B1UJR9</accession>
<dbReference type="STRING" id="1274631.LMTR13_25480"/>
<protein>
    <submittedName>
        <fullName evidence="1">Uncharacterized protein</fullName>
    </submittedName>
</protein>
<dbReference type="Proteomes" id="UP000092839">
    <property type="component" value="Chromosome"/>
</dbReference>
<dbReference type="EMBL" id="CP016428">
    <property type="protein sequence ID" value="ANW03006.1"/>
    <property type="molecule type" value="Genomic_DNA"/>
</dbReference>
<evidence type="ECO:0000313" key="2">
    <source>
        <dbReference type="Proteomes" id="UP000092839"/>
    </source>
</evidence>
<dbReference type="RefSeq" id="WP_065730198.1">
    <property type="nucleotide sequence ID" value="NZ_CP016428.1"/>
</dbReference>
<proteinExistence type="predicted"/>
<dbReference type="AlphaFoldDB" id="A0A1B1UJR9"/>
<dbReference type="KEGG" id="bic:LMTR13_25480"/>